<dbReference type="PIRSF" id="PIRSF001589">
    <property type="entry name" value="Asn_synthetase_glu-h"/>
    <property type="match status" value="1"/>
</dbReference>
<organism evidence="9 10">
    <name type="scientific">Novosphingobium tardum</name>
    <dbReference type="NCBI Taxonomy" id="1538021"/>
    <lineage>
        <taxon>Bacteria</taxon>
        <taxon>Pseudomonadati</taxon>
        <taxon>Pseudomonadota</taxon>
        <taxon>Alphaproteobacteria</taxon>
        <taxon>Sphingomonadales</taxon>
        <taxon>Sphingomonadaceae</taxon>
        <taxon>Novosphingobium</taxon>
    </lineage>
</organism>
<keyword evidence="4" id="KW-0547">Nucleotide-binding</keyword>
<dbReference type="InterPro" id="IPR014729">
    <property type="entry name" value="Rossmann-like_a/b/a_fold"/>
</dbReference>
<dbReference type="InterPro" id="IPR029055">
    <property type="entry name" value="Ntn_hydrolases_N"/>
</dbReference>
<dbReference type="CDD" id="cd01991">
    <property type="entry name" value="Asn_synthase_B_C"/>
    <property type="match status" value="1"/>
</dbReference>
<name>A0ABV8RMS7_9SPHN</name>
<dbReference type="InterPro" id="IPR006426">
    <property type="entry name" value="Asn_synth_AEB"/>
</dbReference>
<evidence type="ECO:0000256" key="6">
    <source>
        <dbReference type="ARBA" id="ARBA00022962"/>
    </source>
</evidence>
<dbReference type="EMBL" id="JBHSDR010000003">
    <property type="protein sequence ID" value="MFC4293999.1"/>
    <property type="molecule type" value="Genomic_DNA"/>
</dbReference>
<dbReference type="RefSeq" id="WP_379537473.1">
    <property type="nucleotide sequence ID" value="NZ_JBHSDR010000003.1"/>
</dbReference>
<dbReference type="PANTHER" id="PTHR43284">
    <property type="entry name" value="ASPARAGINE SYNTHETASE (GLUTAMINE-HYDROLYZING)"/>
    <property type="match status" value="1"/>
</dbReference>
<dbReference type="NCBIfam" id="TIGR01536">
    <property type="entry name" value="asn_synth_AEB"/>
    <property type="match status" value="1"/>
</dbReference>
<dbReference type="InterPro" id="IPR001962">
    <property type="entry name" value="Asn_synthase"/>
</dbReference>
<evidence type="ECO:0000256" key="1">
    <source>
        <dbReference type="ARBA" id="ARBA00005187"/>
    </source>
</evidence>
<proteinExistence type="inferred from homology"/>
<comment type="caution">
    <text evidence="9">The sequence shown here is derived from an EMBL/GenBank/DDBJ whole genome shotgun (WGS) entry which is preliminary data.</text>
</comment>
<comment type="similarity">
    <text evidence="2">Belongs to the asparagine synthetase family.</text>
</comment>
<evidence type="ECO:0000256" key="5">
    <source>
        <dbReference type="ARBA" id="ARBA00022840"/>
    </source>
</evidence>
<accession>A0ABV8RMS7</accession>
<dbReference type="PROSITE" id="PS51278">
    <property type="entry name" value="GATASE_TYPE_2"/>
    <property type="match status" value="1"/>
</dbReference>
<evidence type="ECO:0000256" key="4">
    <source>
        <dbReference type="ARBA" id="ARBA00022741"/>
    </source>
</evidence>
<reference evidence="10" key="1">
    <citation type="journal article" date="2019" name="Int. J. Syst. Evol. Microbiol.">
        <title>The Global Catalogue of Microorganisms (GCM) 10K type strain sequencing project: providing services to taxonomists for standard genome sequencing and annotation.</title>
        <authorList>
            <consortium name="The Broad Institute Genomics Platform"/>
            <consortium name="The Broad Institute Genome Sequencing Center for Infectious Disease"/>
            <person name="Wu L."/>
            <person name="Ma J."/>
        </authorList>
    </citation>
    <scope>NUCLEOTIDE SEQUENCE [LARGE SCALE GENOMIC DNA]</scope>
    <source>
        <strain evidence="10">CGMCC 1.12989</strain>
    </source>
</reference>
<evidence type="ECO:0000256" key="2">
    <source>
        <dbReference type="ARBA" id="ARBA00005752"/>
    </source>
</evidence>
<dbReference type="Pfam" id="PF13537">
    <property type="entry name" value="GATase_7"/>
    <property type="match status" value="1"/>
</dbReference>
<evidence type="ECO:0000256" key="7">
    <source>
        <dbReference type="ARBA" id="ARBA00048741"/>
    </source>
</evidence>
<dbReference type="EC" id="6.3.5.4" evidence="3"/>
<feature type="domain" description="Glutamine amidotransferase type-2" evidence="8">
    <location>
        <begin position="2"/>
        <end position="220"/>
    </location>
</feature>
<dbReference type="SUPFAM" id="SSF56235">
    <property type="entry name" value="N-terminal nucleophile aminohydrolases (Ntn hydrolases)"/>
    <property type="match status" value="1"/>
</dbReference>
<keyword evidence="10" id="KW-1185">Reference proteome</keyword>
<dbReference type="InterPro" id="IPR017932">
    <property type="entry name" value="GATase_2_dom"/>
</dbReference>
<dbReference type="SUPFAM" id="SSF52402">
    <property type="entry name" value="Adenine nucleotide alpha hydrolases-like"/>
    <property type="match status" value="1"/>
</dbReference>
<comment type="pathway">
    <text evidence="1">Amino-acid biosynthesis; L-asparagine biosynthesis; L-asparagine from L-aspartate (L-Gln route): step 1/1.</text>
</comment>
<gene>
    <name evidence="9" type="primary">asnB</name>
    <name evidence="9" type="ORF">ACFO0A_02875</name>
</gene>
<protein>
    <recommendedName>
        <fullName evidence="3">asparagine synthase (glutamine-hydrolyzing)</fullName>
        <ecNumber evidence="3">6.3.5.4</ecNumber>
    </recommendedName>
</protein>
<dbReference type="CDD" id="cd00712">
    <property type="entry name" value="AsnB"/>
    <property type="match status" value="1"/>
</dbReference>
<keyword evidence="9" id="KW-0436">Ligase</keyword>
<comment type="catalytic activity">
    <reaction evidence="7">
        <text>L-aspartate + L-glutamine + ATP + H2O = L-asparagine + L-glutamate + AMP + diphosphate + H(+)</text>
        <dbReference type="Rhea" id="RHEA:12228"/>
        <dbReference type="ChEBI" id="CHEBI:15377"/>
        <dbReference type="ChEBI" id="CHEBI:15378"/>
        <dbReference type="ChEBI" id="CHEBI:29985"/>
        <dbReference type="ChEBI" id="CHEBI:29991"/>
        <dbReference type="ChEBI" id="CHEBI:30616"/>
        <dbReference type="ChEBI" id="CHEBI:33019"/>
        <dbReference type="ChEBI" id="CHEBI:58048"/>
        <dbReference type="ChEBI" id="CHEBI:58359"/>
        <dbReference type="ChEBI" id="CHEBI:456215"/>
        <dbReference type="EC" id="6.3.5.4"/>
    </reaction>
</comment>
<dbReference type="GO" id="GO:0004066">
    <property type="term" value="F:asparagine synthase (glutamine-hydrolyzing) activity"/>
    <property type="evidence" value="ECO:0007669"/>
    <property type="project" value="UniProtKB-EC"/>
</dbReference>
<keyword evidence="6" id="KW-0315">Glutamine amidotransferase</keyword>
<dbReference type="InterPro" id="IPR051786">
    <property type="entry name" value="ASN_synthetase/amidase"/>
</dbReference>
<evidence type="ECO:0000313" key="10">
    <source>
        <dbReference type="Proteomes" id="UP001595828"/>
    </source>
</evidence>
<dbReference type="Pfam" id="PF00733">
    <property type="entry name" value="Asn_synthase"/>
    <property type="match status" value="1"/>
</dbReference>
<dbReference type="Gene3D" id="3.40.50.620">
    <property type="entry name" value="HUPs"/>
    <property type="match status" value="2"/>
</dbReference>
<dbReference type="Proteomes" id="UP001595828">
    <property type="component" value="Unassembled WGS sequence"/>
</dbReference>
<evidence type="ECO:0000313" key="9">
    <source>
        <dbReference type="EMBL" id="MFC4293999.1"/>
    </source>
</evidence>
<dbReference type="Gene3D" id="3.60.20.10">
    <property type="entry name" value="Glutamine Phosphoribosylpyrophosphate, subunit 1, domain 1"/>
    <property type="match status" value="1"/>
</dbReference>
<evidence type="ECO:0000256" key="3">
    <source>
        <dbReference type="ARBA" id="ARBA00012737"/>
    </source>
</evidence>
<sequence>MCGIVGFFTSAGGARERERLVVMRDRMQSRGPDDCGAAELLDGRLQFGHRRLSVIDLSPAGHQPMTDSTGVLTIVYNGEIYNHPELREGLARDGFRFHSDSDTETILNLYLRDGRGALAQLRGMFAFALWDSRSNELLLARDTHGIKPLYYRPATGTGPGRGFAFASQVRALLADPDSSRRVDPAAAVGYAVWGAVPEPRTIVAGICALPAGHSLMVDADGIAQTPEPFLTLGDLMVRGAEAAPADPAAALRDSVSHHLLADVEVGCFLSAGVDSSAILALMRDAGADRVKAITLRFSEFEGTARDEAPLAAEIAHRYHAEHIVETIDADDFRASLPAIQAAMDQPSIDGVNSWFVSRAAARAGLKVVLSGLGGDELLAGYSTFQTVPRTHRATRILGRIPLLGALARAASSRLLPGKRGQVLDYARTLPGAYLARRSMLLPRDLGSVLPQHVIDAGLSRAGLLDPVAAVADGFTHPCTPLTISALESSFYMRNQLLRDSDWAGMAHSLEIRLPLVDVALSRTMAAHVARFGPGDGKRLLARAPLLPVPSAIVDRAKTGFGIPVERWIGGKAGTRLSEGWARQVLADYMAAERLSW</sequence>
<dbReference type="InterPro" id="IPR033738">
    <property type="entry name" value="AsnB_N"/>
</dbReference>
<evidence type="ECO:0000259" key="8">
    <source>
        <dbReference type="PROSITE" id="PS51278"/>
    </source>
</evidence>
<keyword evidence="5" id="KW-0067">ATP-binding</keyword>
<dbReference type="PANTHER" id="PTHR43284:SF1">
    <property type="entry name" value="ASPARAGINE SYNTHETASE"/>
    <property type="match status" value="1"/>
</dbReference>